<organism evidence="2 3">
    <name type="scientific">Ceratopteris richardii</name>
    <name type="common">Triangle waterfern</name>
    <dbReference type="NCBI Taxonomy" id="49495"/>
    <lineage>
        <taxon>Eukaryota</taxon>
        <taxon>Viridiplantae</taxon>
        <taxon>Streptophyta</taxon>
        <taxon>Embryophyta</taxon>
        <taxon>Tracheophyta</taxon>
        <taxon>Polypodiopsida</taxon>
        <taxon>Polypodiidae</taxon>
        <taxon>Polypodiales</taxon>
        <taxon>Pteridineae</taxon>
        <taxon>Pteridaceae</taxon>
        <taxon>Parkerioideae</taxon>
        <taxon>Ceratopteris</taxon>
    </lineage>
</organism>
<dbReference type="PANTHER" id="PTHR34464">
    <property type="entry name" value="OS09G0376300 PROTEIN"/>
    <property type="match status" value="1"/>
</dbReference>
<evidence type="ECO:0000313" key="3">
    <source>
        <dbReference type="Proteomes" id="UP000825935"/>
    </source>
</evidence>
<name>A0A8T2UNC9_CERRI</name>
<proteinExistence type="predicted"/>
<dbReference type="PANTHER" id="PTHR34464:SF3">
    <property type="entry name" value="OS09G0376300 PROTEIN"/>
    <property type="match status" value="1"/>
</dbReference>
<gene>
    <name evidence="2" type="ORF">KP509_07G085900</name>
</gene>
<feature type="region of interest" description="Disordered" evidence="1">
    <location>
        <begin position="102"/>
        <end position="126"/>
    </location>
</feature>
<dbReference type="EMBL" id="CM035412">
    <property type="protein sequence ID" value="KAH7433779.1"/>
    <property type="molecule type" value="Genomic_DNA"/>
</dbReference>
<accession>A0A8T2UNC9</accession>
<dbReference type="Proteomes" id="UP000825935">
    <property type="component" value="Chromosome 7"/>
</dbReference>
<reference evidence="2" key="1">
    <citation type="submission" date="2021-08" db="EMBL/GenBank/DDBJ databases">
        <title>WGS assembly of Ceratopteris richardii.</title>
        <authorList>
            <person name="Marchant D.B."/>
            <person name="Chen G."/>
            <person name="Jenkins J."/>
            <person name="Shu S."/>
            <person name="Leebens-Mack J."/>
            <person name="Grimwood J."/>
            <person name="Schmutz J."/>
            <person name="Soltis P."/>
            <person name="Soltis D."/>
            <person name="Chen Z.-H."/>
        </authorList>
    </citation>
    <scope>NUCLEOTIDE SEQUENCE</scope>
    <source>
        <strain evidence="2">Whitten #5841</strain>
        <tissue evidence="2">Leaf</tissue>
    </source>
</reference>
<dbReference type="AlphaFoldDB" id="A0A8T2UNC9"/>
<feature type="compositionally biased region" description="Polar residues" evidence="1">
    <location>
        <begin position="106"/>
        <end position="125"/>
    </location>
</feature>
<protein>
    <submittedName>
        <fullName evidence="2">Uncharacterized protein</fullName>
    </submittedName>
</protein>
<feature type="compositionally biased region" description="Basic and acidic residues" evidence="1">
    <location>
        <begin position="35"/>
        <end position="49"/>
    </location>
</feature>
<evidence type="ECO:0000256" key="1">
    <source>
        <dbReference type="SAM" id="MobiDB-lite"/>
    </source>
</evidence>
<feature type="compositionally biased region" description="Low complexity" evidence="1">
    <location>
        <begin position="57"/>
        <end position="68"/>
    </location>
</feature>
<comment type="caution">
    <text evidence="2">The sequence shown here is derived from an EMBL/GenBank/DDBJ whole genome shotgun (WGS) entry which is preliminary data.</text>
</comment>
<feature type="region of interest" description="Disordered" evidence="1">
    <location>
        <begin position="20"/>
        <end position="68"/>
    </location>
</feature>
<keyword evidence="3" id="KW-1185">Reference proteome</keyword>
<evidence type="ECO:0000313" key="2">
    <source>
        <dbReference type="EMBL" id="KAH7433779.1"/>
    </source>
</evidence>
<dbReference type="OrthoDB" id="1922389at2759"/>
<sequence length="148" mass="16088">MVNISSSLKKWFYRRHTAEQKAKGNRGSGCDDYSSVDHDRHGKGLDSRKGCPMGLQSQKSSAFSSSHSGVPMLVASDWLIGWYEPLAPGFDTDDSFAVLVPCYESPSPSSTDPNASSDPSSSQHWASLLKKVALETEIQSDAEKDSSQ</sequence>